<evidence type="ECO:0000256" key="2">
    <source>
        <dbReference type="ARBA" id="ARBA00022645"/>
    </source>
</evidence>
<dbReference type="SUPFAM" id="SSF53474">
    <property type="entry name" value="alpha/beta-Hydrolases"/>
    <property type="match status" value="1"/>
</dbReference>
<dbReference type="InterPro" id="IPR001563">
    <property type="entry name" value="Peptidase_S10"/>
</dbReference>
<sequence length="508" mass="57137">MQICLMSAFSDRATPQHLKPPTRQHLAEKRDRVRRYQSPRVERYVVNDTNIPGVDFDIGESYAGLMPISNKPNEEQQLYFWYFVSSNRLASNEILIWLNGGPGASSLEGLLQENGPWQFGTFKPVPNPWSWVEQPIGTGFTQGNASARFEEDVANQFLGFWRNFVDMFDLHGRDIYIAGESYAGMYIPYLANAIFTAHNYSYFNLQSTMMFDRLLNRNDVMRQVPALSFVCEWNNLLGLNKSFVGELERRDKACGYTQFLQDNLKYPPIGKLPPPPDHPKDSSADECGVWDAVIDATLLINPCFDLYQIATTCPLLWDALRFTGTDQYLPVSAQVYFDQADVKRAINAPQVPWSSVSSKVIYNTTNGQSIEQSELRYSSLTVLPNVIERSKRTVIGHSDLGYILLRAGTLLTIQNMTWGGVQGFQAPPEDDFFVPYHVDWSMATVAGAGIKGKTHTERNLTYFGIDGAGHMVPQYAPSAAFRGLEFLLGRISSLSSTEPFTILSDGDL</sequence>
<keyword evidence="8" id="KW-1185">Reference proteome</keyword>
<evidence type="ECO:0000256" key="6">
    <source>
        <dbReference type="RuleBase" id="RU361156"/>
    </source>
</evidence>
<organism evidence="7 8">
    <name type="scientific">Cladobotryum mycophilum</name>
    <dbReference type="NCBI Taxonomy" id="491253"/>
    <lineage>
        <taxon>Eukaryota</taxon>
        <taxon>Fungi</taxon>
        <taxon>Dikarya</taxon>
        <taxon>Ascomycota</taxon>
        <taxon>Pezizomycotina</taxon>
        <taxon>Sordariomycetes</taxon>
        <taxon>Hypocreomycetidae</taxon>
        <taxon>Hypocreales</taxon>
        <taxon>Hypocreaceae</taxon>
        <taxon>Cladobotryum</taxon>
    </lineage>
</organism>
<comment type="similarity">
    <text evidence="1 6">Belongs to the peptidase S10 family.</text>
</comment>
<dbReference type="Gene3D" id="3.40.50.1820">
    <property type="entry name" value="alpha/beta hydrolase"/>
    <property type="match status" value="1"/>
</dbReference>
<reference evidence="7 8" key="1">
    <citation type="submission" date="2024-01" db="EMBL/GenBank/DDBJ databases">
        <title>Complete genome of Cladobotryum mycophilum ATHUM6906.</title>
        <authorList>
            <person name="Christinaki A.C."/>
            <person name="Myridakis A.I."/>
            <person name="Kouvelis V.N."/>
        </authorList>
    </citation>
    <scope>NUCLEOTIDE SEQUENCE [LARGE SCALE GENOMIC DNA]</scope>
    <source>
        <strain evidence="7 8">ATHUM6906</strain>
    </source>
</reference>
<evidence type="ECO:0000256" key="4">
    <source>
        <dbReference type="ARBA" id="ARBA00022801"/>
    </source>
</evidence>
<dbReference type="EMBL" id="JAVFKD010000014">
    <property type="protein sequence ID" value="KAK5991619.1"/>
    <property type="molecule type" value="Genomic_DNA"/>
</dbReference>
<dbReference type="EC" id="3.4.16.-" evidence="6"/>
<comment type="caution">
    <text evidence="7">The sequence shown here is derived from an EMBL/GenBank/DDBJ whole genome shotgun (WGS) entry which is preliminary data.</text>
</comment>
<name>A0ABR0SHI2_9HYPO</name>
<evidence type="ECO:0000256" key="3">
    <source>
        <dbReference type="ARBA" id="ARBA00022670"/>
    </source>
</evidence>
<dbReference type="Pfam" id="PF00450">
    <property type="entry name" value="Peptidase_S10"/>
    <property type="match status" value="1"/>
</dbReference>
<protein>
    <recommendedName>
        <fullName evidence="6">Carboxypeptidase</fullName>
        <ecNumber evidence="6">3.4.16.-</ecNumber>
    </recommendedName>
</protein>
<dbReference type="GO" id="GO:0004180">
    <property type="term" value="F:carboxypeptidase activity"/>
    <property type="evidence" value="ECO:0007669"/>
    <property type="project" value="UniProtKB-KW"/>
</dbReference>
<dbReference type="Proteomes" id="UP001338125">
    <property type="component" value="Unassembled WGS sequence"/>
</dbReference>
<keyword evidence="5" id="KW-0325">Glycoprotein</keyword>
<dbReference type="InterPro" id="IPR018202">
    <property type="entry name" value="Ser_caboxypep_ser_AS"/>
</dbReference>
<evidence type="ECO:0000313" key="8">
    <source>
        <dbReference type="Proteomes" id="UP001338125"/>
    </source>
</evidence>
<dbReference type="InterPro" id="IPR029058">
    <property type="entry name" value="AB_hydrolase_fold"/>
</dbReference>
<dbReference type="PANTHER" id="PTHR11802:SF479">
    <property type="entry name" value="CARBOXYPEPTIDASE"/>
    <property type="match status" value="1"/>
</dbReference>
<keyword evidence="2 6" id="KW-0121">Carboxypeptidase</keyword>
<keyword evidence="3 6" id="KW-0645">Protease</keyword>
<dbReference type="PANTHER" id="PTHR11802">
    <property type="entry name" value="SERINE PROTEASE FAMILY S10 SERINE CARBOXYPEPTIDASE"/>
    <property type="match status" value="1"/>
</dbReference>
<evidence type="ECO:0000313" key="7">
    <source>
        <dbReference type="EMBL" id="KAK5991619.1"/>
    </source>
</evidence>
<dbReference type="PROSITE" id="PS00131">
    <property type="entry name" value="CARBOXYPEPT_SER_SER"/>
    <property type="match status" value="1"/>
</dbReference>
<dbReference type="PRINTS" id="PR00724">
    <property type="entry name" value="CRBOXYPTASEC"/>
</dbReference>
<keyword evidence="4 6" id="KW-0378">Hydrolase</keyword>
<evidence type="ECO:0000256" key="1">
    <source>
        <dbReference type="ARBA" id="ARBA00009431"/>
    </source>
</evidence>
<gene>
    <name evidence="7" type="ORF">PT974_09904</name>
</gene>
<proteinExistence type="inferred from homology"/>
<evidence type="ECO:0000256" key="5">
    <source>
        <dbReference type="ARBA" id="ARBA00023180"/>
    </source>
</evidence>
<accession>A0ABR0SHI2</accession>